<evidence type="ECO:0000256" key="2">
    <source>
        <dbReference type="ARBA" id="ARBA00022692"/>
    </source>
</evidence>
<dbReference type="GO" id="GO:0016020">
    <property type="term" value="C:membrane"/>
    <property type="evidence" value="ECO:0007669"/>
    <property type="project" value="UniProtKB-SubCell"/>
</dbReference>
<dbReference type="Proteomes" id="UP001295423">
    <property type="component" value="Unassembled WGS sequence"/>
</dbReference>
<keyword evidence="6" id="KW-0325">Glycoprotein</keyword>
<evidence type="ECO:0008006" key="10">
    <source>
        <dbReference type="Google" id="ProtNLM"/>
    </source>
</evidence>
<proteinExistence type="predicted"/>
<comment type="subcellular location">
    <subcellularLocation>
        <location evidence="1">Membrane</location>
        <topology evidence="1">Single-pass type II membrane protein</topology>
    </subcellularLocation>
</comment>
<gene>
    <name evidence="8" type="ORF">CYCCA115_LOCUS20415</name>
</gene>
<keyword evidence="9" id="KW-1185">Reference proteome</keyword>
<comment type="caution">
    <text evidence="8">The sequence shown here is derived from an EMBL/GenBank/DDBJ whole genome shotgun (WGS) entry which is preliminary data.</text>
</comment>
<dbReference type="GO" id="GO:0035269">
    <property type="term" value="P:protein O-linked glycosylation via mannose"/>
    <property type="evidence" value="ECO:0007669"/>
    <property type="project" value="TreeGrafter"/>
</dbReference>
<evidence type="ECO:0000256" key="4">
    <source>
        <dbReference type="ARBA" id="ARBA00022989"/>
    </source>
</evidence>
<reference evidence="8" key="1">
    <citation type="submission" date="2023-08" db="EMBL/GenBank/DDBJ databases">
        <authorList>
            <person name="Audoor S."/>
            <person name="Bilcke G."/>
        </authorList>
    </citation>
    <scope>NUCLEOTIDE SEQUENCE</scope>
</reference>
<evidence type="ECO:0000313" key="9">
    <source>
        <dbReference type="Proteomes" id="UP001295423"/>
    </source>
</evidence>
<dbReference type="PANTHER" id="PTHR12270:SF25">
    <property type="entry name" value="GLYCOSYLTRANSFERASE-LIKE PROTEIN LARGE"/>
    <property type="match status" value="1"/>
</dbReference>
<keyword evidence="2" id="KW-0812">Transmembrane</keyword>
<protein>
    <recommendedName>
        <fullName evidence="10">Hexosyltransferase</fullName>
    </recommendedName>
</protein>
<feature type="region of interest" description="Disordered" evidence="7">
    <location>
        <begin position="104"/>
        <end position="123"/>
    </location>
</feature>
<dbReference type="GO" id="GO:0042285">
    <property type="term" value="F:xylosyltransferase activity"/>
    <property type="evidence" value="ECO:0007669"/>
    <property type="project" value="TreeGrafter"/>
</dbReference>
<organism evidence="8 9">
    <name type="scientific">Cylindrotheca closterium</name>
    <dbReference type="NCBI Taxonomy" id="2856"/>
    <lineage>
        <taxon>Eukaryota</taxon>
        <taxon>Sar</taxon>
        <taxon>Stramenopiles</taxon>
        <taxon>Ochrophyta</taxon>
        <taxon>Bacillariophyta</taxon>
        <taxon>Bacillariophyceae</taxon>
        <taxon>Bacillariophycidae</taxon>
        <taxon>Bacillariales</taxon>
        <taxon>Bacillariaceae</taxon>
        <taxon>Cylindrotheca</taxon>
    </lineage>
</organism>
<accession>A0AAD2G5V3</accession>
<evidence type="ECO:0000256" key="5">
    <source>
        <dbReference type="ARBA" id="ARBA00023136"/>
    </source>
</evidence>
<feature type="compositionally biased region" description="Polar residues" evidence="7">
    <location>
        <begin position="114"/>
        <end position="123"/>
    </location>
</feature>
<dbReference type="GO" id="GO:0015020">
    <property type="term" value="F:glucuronosyltransferase activity"/>
    <property type="evidence" value="ECO:0007669"/>
    <property type="project" value="TreeGrafter"/>
</dbReference>
<keyword evidence="5" id="KW-0472">Membrane</keyword>
<evidence type="ECO:0000256" key="3">
    <source>
        <dbReference type="ARBA" id="ARBA00022968"/>
    </source>
</evidence>
<evidence type="ECO:0000313" key="8">
    <source>
        <dbReference type="EMBL" id="CAJ1963986.1"/>
    </source>
</evidence>
<evidence type="ECO:0000256" key="7">
    <source>
        <dbReference type="SAM" id="MobiDB-lite"/>
    </source>
</evidence>
<sequence length="413" mass="46375">MSSLFNKCNHVPRAIFLLACCIQWIIFTQGGVAHRMPNPEGSADLELLYEKLHGANQRIKELESSLHNGGGPNSIPSNPEGSADLELLYEKLHGAHQRIKELESNLHDGGGPNSIPSSLPGNLTPGDNNLSASFLGAKILFESLPFSESALSKPMVLRNFIRRKRVLNKTTIVLSTQTSTRKFERLHQQLFYWNGPSSIAIYIKSEDDLLKLANFTSEHTELLKEASFHLVMEKTNLPYPANILRNVAMEGIESFYFVAMDVDLIPLPKNCYSELSLSMSRISMANKTKTLFVLPAFSLLSEKKGGFANASEVPITKRKAVAMARSGHIEQFHLRRFPRGHAPSRYPAWMKADEDAEDFYRVTMTKAESERYEPYVLGFKPGVPRYWEGKPTPSMTPLALILLELEADPTHRF</sequence>
<dbReference type="AlphaFoldDB" id="A0AAD2G5V3"/>
<evidence type="ECO:0000256" key="6">
    <source>
        <dbReference type="ARBA" id="ARBA00023180"/>
    </source>
</evidence>
<dbReference type="InterPro" id="IPR051292">
    <property type="entry name" value="Xyl/GlcA_transferase"/>
</dbReference>
<dbReference type="Pfam" id="PF13896">
    <property type="entry name" value="Glyco_transf_49"/>
    <property type="match status" value="1"/>
</dbReference>
<dbReference type="EMBL" id="CAKOGP040002169">
    <property type="protein sequence ID" value="CAJ1963986.1"/>
    <property type="molecule type" value="Genomic_DNA"/>
</dbReference>
<name>A0AAD2G5V3_9STRA</name>
<dbReference type="PANTHER" id="PTHR12270">
    <property type="entry name" value="GLYCOSYLTRANSFERASE-RELATED"/>
    <property type="match status" value="1"/>
</dbReference>
<evidence type="ECO:0000256" key="1">
    <source>
        <dbReference type="ARBA" id="ARBA00004606"/>
    </source>
</evidence>
<keyword evidence="4" id="KW-1133">Transmembrane helix</keyword>
<keyword evidence="3" id="KW-0735">Signal-anchor</keyword>